<name>A0A7X5ULM2_9PSEU</name>
<proteinExistence type="predicted"/>
<organism evidence="1 2">
    <name type="scientific">Saccharomonospora amisosensis</name>
    <dbReference type="NCBI Taxonomy" id="1128677"/>
    <lineage>
        <taxon>Bacteria</taxon>
        <taxon>Bacillati</taxon>
        <taxon>Actinomycetota</taxon>
        <taxon>Actinomycetes</taxon>
        <taxon>Pseudonocardiales</taxon>
        <taxon>Pseudonocardiaceae</taxon>
        <taxon>Saccharomonospora</taxon>
    </lineage>
</organism>
<gene>
    <name evidence="1" type="ORF">FHU38_000623</name>
</gene>
<sequence length="198" mass="22250">MSDLAELLVQDAEAWRAWLDSHHADHPGVWLVLHKKGGQTTALTYAQALDEALCFGWIDGQIARRDDDSYRQRFTPRRPNSPWSARNVEHVTRLTKAGRMQPAGIAAVEAAKAQGRWQAAYRGQADMQTPPDLAQALAANPAAAATFDQLDAANRYAIVYRLNAVKRPTTRDRKLAEYVDMLARGESIHPRKPRKDRR</sequence>
<dbReference type="RefSeq" id="WP_167166282.1">
    <property type="nucleotide sequence ID" value="NZ_JAAOYM010000001.1"/>
</dbReference>
<dbReference type="EMBL" id="JAAOYM010000001">
    <property type="protein sequence ID" value="NIJ10279.1"/>
    <property type="molecule type" value="Genomic_DNA"/>
</dbReference>
<dbReference type="AlphaFoldDB" id="A0A7X5ULM2"/>
<dbReference type="Proteomes" id="UP000545493">
    <property type="component" value="Unassembled WGS sequence"/>
</dbReference>
<evidence type="ECO:0000313" key="2">
    <source>
        <dbReference type="Proteomes" id="UP000545493"/>
    </source>
</evidence>
<protein>
    <submittedName>
        <fullName evidence="1">Uncharacterized protein YdeI (YjbR/CyaY-like superfamily)</fullName>
    </submittedName>
</protein>
<dbReference type="Pfam" id="PF13376">
    <property type="entry name" value="OmdA"/>
    <property type="match status" value="1"/>
</dbReference>
<reference evidence="1 2" key="1">
    <citation type="submission" date="2020-03" db="EMBL/GenBank/DDBJ databases">
        <title>Sequencing the genomes of 1000 actinobacteria strains.</title>
        <authorList>
            <person name="Klenk H.-P."/>
        </authorList>
    </citation>
    <scope>NUCLEOTIDE SEQUENCE [LARGE SCALE GENOMIC DNA]</scope>
    <source>
        <strain evidence="1 2">DSM 45685</strain>
    </source>
</reference>
<accession>A0A7X5ULM2</accession>
<evidence type="ECO:0000313" key="1">
    <source>
        <dbReference type="EMBL" id="NIJ10279.1"/>
    </source>
</evidence>
<keyword evidence="2" id="KW-1185">Reference proteome</keyword>
<comment type="caution">
    <text evidence="1">The sequence shown here is derived from an EMBL/GenBank/DDBJ whole genome shotgun (WGS) entry which is preliminary data.</text>
</comment>